<evidence type="ECO:0000259" key="3">
    <source>
        <dbReference type="Pfam" id="PF17782"/>
    </source>
</evidence>
<evidence type="ECO:0000256" key="1">
    <source>
        <dbReference type="ARBA" id="ARBA00006525"/>
    </source>
</evidence>
<name>A0A243WGM3_9BACT</name>
<dbReference type="AlphaFoldDB" id="A0A243WGM3"/>
<dbReference type="SUPFAM" id="SSF102405">
    <property type="entry name" value="MCP/YpsA-like"/>
    <property type="match status" value="1"/>
</dbReference>
<evidence type="ECO:0000313" key="4">
    <source>
        <dbReference type="EMBL" id="OUJ74901.1"/>
    </source>
</evidence>
<dbReference type="GO" id="GO:0009294">
    <property type="term" value="P:DNA-mediated transformation"/>
    <property type="evidence" value="ECO:0007669"/>
    <property type="project" value="InterPro"/>
</dbReference>
<dbReference type="Gene3D" id="1.10.10.10">
    <property type="entry name" value="Winged helix-like DNA-binding domain superfamily/Winged helix DNA-binding domain"/>
    <property type="match status" value="1"/>
</dbReference>
<dbReference type="InterPro" id="IPR003488">
    <property type="entry name" value="DprA"/>
</dbReference>
<protein>
    <submittedName>
        <fullName evidence="4">DNA protecting protein DprA</fullName>
    </submittedName>
</protein>
<proteinExistence type="inferred from homology"/>
<dbReference type="Pfam" id="PF02481">
    <property type="entry name" value="DNA_processg_A"/>
    <property type="match status" value="1"/>
</dbReference>
<dbReference type="OrthoDB" id="9785707at2"/>
<feature type="domain" description="Smf/DprA SLOG" evidence="2">
    <location>
        <begin position="88"/>
        <end position="296"/>
    </location>
</feature>
<accession>A0A243WGM3</accession>
<dbReference type="Gene3D" id="3.40.50.450">
    <property type="match status" value="1"/>
</dbReference>
<dbReference type="EMBL" id="MTSE01000003">
    <property type="protein sequence ID" value="OUJ74901.1"/>
    <property type="molecule type" value="Genomic_DNA"/>
</dbReference>
<dbReference type="InterPro" id="IPR036388">
    <property type="entry name" value="WH-like_DNA-bd_sf"/>
</dbReference>
<feature type="domain" description="DprA winged helix" evidence="3">
    <location>
        <begin position="314"/>
        <end position="374"/>
    </location>
</feature>
<keyword evidence="5" id="KW-1185">Reference proteome</keyword>
<dbReference type="InterPro" id="IPR010994">
    <property type="entry name" value="RuvA_2-like"/>
</dbReference>
<reference evidence="4 5" key="1">
    <citation type="submission" date="2017-01" db="EMBL/GenBank/DDBJ databases">
        <title>A new Hymenobacter.</title>
        <authorList>
            <person name="Liang Y."/>
            <person name="Feng F."/>
        </authorList>
    </citation>
    <scope>NUCLEOTIDE SEQUENCE [LARGE SCALE GENOMIC DNA]</scope>
    <source>
        <strain evidence="4">MIMBbqt21</strain>
    </source>
</reference>
<organism evidence="4 5">
    <name type="scientific">Hymenobacter crusticola</name>
    <dbReference type="NCBI Taxonomy" id="1770526"/>
    <lineage>
        <taxon>Bacteria</taxon>
        <taxon>Pseudomonadati</taxon>
        <taxon>Bacteroidota</taxon>
        <taxon>Cytophagia</taxon>
        <taxon>Cytophagales</taxon>
        <taxon>Hymenobacteraceae</taxon>
        <taxon>Hymenobacter</taxon>
    </lineage>
</organism>
<comment type="caution">
    <text evidence="4">The sequence shown here is derived from an EMBL/GenBank/DDBJ whole genome shotgun (WGS) entry which is preliminary data.</text>
</comment>
<gene>
    <name evidence="4" type="ORF">BXP70_09140</name>
</gene>
<dbReference type="RefSeq" id="WP_086593710.1">
    <property type="nucleotide sequence ID" value="NZ_MTSE01000003.1"/>
</dbReference>
<evidence type="ECO:0000313" key="5">
    <source>
        <dbReference type="Proteomes" id="UP000194873"/>
    </source>
</evidence>
<evidence type="ECO:0000259" key="2">
    <source>
        <dbReference type="Pfam" id="PF02481"/>
    </source>
</evidence>
<sequence length="379" mass="41121">MSISTLNDTLLYEVALTLFPGIGPQLTRQLMSYGGSAKNVLHLPPGKLRKIPGVGPTTVANLTGAERTNALRRAEDTLRKAEKDGVQLLFYTSKAYPSRLKQIPDAPALLYYQGTSDLNYPKTVALVGTRQATDYGREQTERIVKGLVPHQPLVISGLAYGIDIAAHRAALQEGLATIGVMATGLDIIYPAPHRKTAEKMREQGGLLTEFPFGTQPDRYNFPARNRIIAGLADGTVVVEAAKKGGALITAEIALSYNKDVLAVPGNLSNPTSEGCNHLIKSNKAALYAEPKDLEELLNWDEALHHLGKFSPAPTYDPADFTAEEFAIITVLQVAPNREEHLDNLAWKAQLPVHQVASLLLGLEFQSVVKSLPGKKYVLS</sequence>
<dbReference type="NCBIfam" id="TIGR00732">
    <property type="entry name" value="dprA"/>
    <property type="match status" value="1"/>
</dbReference>
<dbReference type="SUPFAM" id="SSF47781">
    <property type="entry name" value="RuvA domain 2-like"/>
    <property type="match status" value="1"/>
</dbReference>
<dbReference type="InterPro" id="IPR041614">
    <property type="entry name" value="DprA_WH"/>
</dbReference>
<comment type="similarity">
    <text evidence="1">Belongs to the DprA/Smf family.</text>
</comment>
<dbReference type="Pfam" id="PF17782">
    <property type="entry name" value="WHD_DprA"/>
    <property type="match status" value="1"/>
</dbReference>
<dbReference type="PANTHER" id="PTHR43022:SF1">
    <property type="entry name" value="PROTEIN SMF"/>
    <property type="match status" value="1"/>
</dbReference>
<dbReference type="Proteomes" id="UP000194873">
    <property type="component" value="Unassembled WGS sequence"/>
</dbReference>
<dbReference type="InterPro" id="IPR057666">
    <property type="entry name" value="DrpA_SLOG"/>
</dbReference>
<dbReference type="PANTHER" id="PTHR43022">
    <property type="entry name" value="PROTEIN SMF"/>
    <property type="match status" value="1"/>
</dbReference>